<dbReference type="InterPro" id="IPR036188">
    <property type="entry name" value="FAD/NAD-bd_sf"/>
</dbReference>
<dbReference type="RefSeq" id="WP_379978819.1">
    <property type="nucleotide sequence ID" value="NZ_JBHSFV010000006.1"/>
</dbReference>
<organism evidence="2 3">
    <name type="scientific">Dokdonia ponticola</name>
    <dbReference type="NCBI Taxonomy" id="2041041"/>
    <lineage>
        <taxon>Bacteria</taxon>
        <taxon>Pseudomonadati</taxon>
        <taxon>Bacteroidota</taxon>
        <taxon>Flavobacteriia</taxon>
        <taxon>Flavobacteriales</taxon>
        <taxon>Flavobacteriaceae</taxon>
        <taxon>Dokdonia</taxon>
    </lineage>
</organism>
<keyword evidence="3" id="KW-1185">Reference proteome</keyword>
<comment type="caution">
    <text evidence="2">The sequence shown here is derived from an EMBL/GenBank/DDBJ whole genome shotgun (WGS) entry which is preliminary data.</text>
</comment>
<evidence type="ECO:0000259" key="1">
    <source>
        <dbReference type="Pfam" id="PF01593"/>
    </source>
</evidence>
<protein>
    <submittedName>
        <fullName evidence="2">Flavin monoamine oxidase family protein</fullName>
    </submittedName>
</protein>
<proteinExistence type="predicted"/>
<evidence type="ECO:0000313" key="3">
    <source>
        <dbReference type="Proteomes" id="UP001596043"/>
    </source>
</evidence>
<feature type="domain" description="Amine oxidase" evidence="1">
    <location>
        <begin position="17"/>
        <end position="526"/>
    </location>
</feature>
<accession>A0ABV9HYS3</accession>
<dbReference type="Pfam" id="PF01593">
    <property type="entry name" value="Amino_oxidase"/>
    <property type="match status" value="1"/>
</dbReference>
<name>A0ABV9HYS3_9FLAO</name>
<dbReference type="SUPFAM" id="SSF51905">
    <property type="entry name" value="FAD/NAD(P)-binding domain"/>
    <property type="match status" value="1"/>
</dbReference>
<dbReference type="InterPro" id="IPR002937">
    <property type="entry name" value="Amino_oxidase"/>
</dbReference>
<dbReference type="Proteomes" id="UP001596043">
    <property type="component" value="Unassembled WGS sequence"/>
</dbReference>
<gene>
    <name evidence="2" type="ORF">ACFO3O_11320</name>
</gene>
<sequence length="555" mass="63180">MKNIAKKSDIIIVGAGVSGLYAAWRLLRQDPKRKITILERLDRTGGRLDTDLINIKSQDGKIVDVRDEEGGMRFTYEMTELMSLFYGLQLCDEIVDFPMTTNRFFVRGKSFTADEAAANNNAIWGELYDLAPAEQNQSPGTILAVIYNRILKANGVDTAPENPTPEFWQEFRLDFTWNGIPLNQWQMGGLFSDMGYSEECLKMMVDTVGFQAPFLSTVSAGEAWQILEDFPKNPHYHTFKYGFSTLTDTLRDEVKKMGGEIHLNINVNSISKTKDDEYQLEISKTKSNDKNFPYEGKNEKIKGDKVILAIASNAMQRLFVDSPVFREAKNAKQIWEDVHSIVNMRLLKINLYFEKPWWRDGDTGQPAIDFGPSFTDLPINAVYPFYPVDGPSNDNPAALTIYCDYNNTNYWQGLQNVGPLFTSKLQKEHSKDPQVLFAASQAVVDEAIKQFKQLFKTHVVPQPVMTSYRNWDGEDNFGYAYHQWGLNTNDREVTKRMIKPVHDEAIYTCNEAWSDMQGWVNGSLRSTDLVLAEFGLQKINEEFHGCPNPNPNCAS</sequence>
<dbReference type="PANTHER" id="PTHR42923">
    <property type="entry name" value="PROTOPORPHYRINOGEN OXIDASE"/>
    <property type="match status" value="1"/>
</dbReference>
<dbReference type="EMBL" id="JBHSFV010000006">
    <property type="protein sequence ID" value="MFC4634501.1"/>
    <property type="molecule type" value="Genomic_DNA"/>
</dbReference>
<dbReference type="InterPro" id="IPR050464">
    <property type="entry name" value="Zeta_carotene_desat/Oxidored"/>
</dbReference>
<evidence type="ECO:0000313" key="2">
    <source>
        <dbReference type="EMBL" id="MFC4634501.1"/>
    </source>
</evidence>
<dbReference type="Gene3D" id="3.50.50.60">
    <property type="entry name" value="FAD/NAD(P)-binding domain"/>
    <property type="match status" value="1"/>
</dbReference>
<reference evidence="3" key="1">
    <citation type="journal article" date="2019" name="Int. J. Syst. Evol. Microbiol.">
        <title>The Global Catalogue of Microorganisms (GCM) 10K type strain sequencing project: providing services to taxonomists for standard genome sequencing and annotation.</title>
        <authorList>
            <consortium name="The Broad Institute Genomics Platform"/>
            <consortium name="The Broad Institute Genome Sequencing Center for Infectious Disease"/>
            <person name="Wu L."/>
            <person name="Ma J."/>
        </authorList>
    </citation>
    <scope>NUCLEOTIDE SEQUENCE [LARGE SCALE GENOMIC DNA]</scope>
    <source>
        <strain evidence="3">YJ-61-S</strain>
    </source>
</reference>